<reference evidence="1" key="2">
    <citation type="journal article" date="2023" name="Science">
        <title>Genomic signatures of disease resistance in endangered staghorn corals.</title>
        <authorList>
            <person name="Vollmer S.V."/>
            <person name="Selwyn J.D."/>
            <person name="Despard B.A."/>
            <person name="Roesel C.L."/>
        </authorList>
    </citation>
    <scope>NUCLEOTIDE SEQUENCE</scope>
    <source>
        <strain evidence="1">K2</strain>
    </source>
</reference>
<accession>A0AAD9Q556</accession>
<comment type="caution">
    <text evidence="1">The sequence shown here is derived from an EMBL/GenBank/DDBJ whole genome shotgun (WGS) entry which is preliminary data.</text>
</comment>
<proteinExistence type="predicted"/>
<evidence type="ECO:0000313" key="2">
    <source>
        <dbReference type="Proteomes" id="UP001249851"/>
    </source>
</evidence>
<dbReference type="EMBL" id="JARQWQ010000069">
    <property type="protein sequence ID" value="KAK2554545.1"/>
    <property type="molecule type" value="Genomic_DNA"/>
</dbReference>
<evidence type="ECO:0000313" key="1">
    <source>
        <dbReference type="EMBL" id="KAK2554545.1"/>
    </source>
</evidence>
<name>A0AAD9Q556_ACRCE</name>
<reference evidence="1" key="1">
    <citation type="journal article" date="2023" name="G3 (Bethesda)">
        <title>Whole genome assembly and annotation of the endangered Caribbean coral Acropora cervicornis.</title>
        <authorList>
            <person name="Selwyn J.D."/>
            <person name="Vollmer S.V."/>
        </authorList>
    </citation>
    <scope>NUCLEOTIDE SEQUENCE</scope>
    <source>
        <strain evidence="1">K2</strain>
    </source>
</reference>
<protein>
    <submittedName>
        <fullName evidence="1">Uncharacterized protein</fullName>
    </submittedName>
</protein>
<dbReference type="Proteomes" id="UP001249851">
    <property type="component" value="Unassembled WGS sequence"/>
</dbReference>
<organism evidence="1 2">
    <name type="scientific">Acropora cervicornis</name>
    <name type="common">Staghorn coral</name>
    <dbReference type="NCBI Taxonomy" id="6130"/>
    <lineage>
        <taxon>Eukaryota</taxon>
        <taxon>Metazoa</taxon>
        <taxon>Cnidaria</taxon>
        <taxon>Anthozoa</taxon>
        <taxon>Hexacorallia</taxon>
        <taxon>Scleractinia</taxon>
        <taxon>Astrocoeniina</taxon>
        <taxon>Acroporidae</taxon>
        <taxon>Acropora</taxon>
    </lineage>
</organism>
<keyword evidence="2" id="KW-1185">Reference proteome</keyword>
<dbReference type="AlphaFoldDB" id="A0AAD9Q556"/>
<sequence>MLNLEIVVVNRLENSVIPRQNSLHSLRFSGFSKVYDKMIATASSSTVTLDHLYAKKDELPDESDFFSNSTDFLSTWNPNNIGNPDENDILEMLFTQDLKNFAEASPHSESLSSDSDMMPSPCMVDDAELSEILSSSSTSPGLTQSNEDFTIDFGWNMDFDLPGVEGNNKDYSELTSITTSLPTAMASSSTVTMSQTTTPVHVTAVSRTKSKLLVLSSEEQRLLEVEGVALPTDMTLTKVLTVHLFIIYGKLGFISQGGGGHLYMKQTGMLIVSLRGVNFGFWSCLGYSRQSTNILSHQGCV</sequence>
<gene>
    <name evidence="1" type="ORF">P5673_024004</name>
</gene>